<feature type="compositionally biased region" description="Pro residues" evidence="2">
    <location>
        <begin position="694"/>
        <end position="721"/>
    </location>
</feature>
<dbReference type="InterPro" id="IPR036514">
    <property type="entry name" value="SGNH_hydro_sf"/>
</dbReference>
<reference evidence="3 4" key="1">
    <citation type="journal article" date="2023" name="Sci. Data">
        <title>Genome assembly of the Korean intertidal mud-creeper Batillaria attramentaria.</title>
        <authorList>
            <person name="Patra A.K."/>
            <person name="Ho P.T."/>
            <person name="Jun S."/>
            <person name="Lee S.J."/>
            <person name="Kim Y."/>
            <person name="Won Y.J."/>
        </authorList>
    </citation>
    <scope>NUCLEOTIDE SEQUENCE [LARGE SCALE GENOMIC DNA]</scope>
    <source>
        <strain evidence="3">Wonlab-2016</strain>
    </source>
</reference>
<evidence type="ECO:0000256" key="2">
    <source>
        <dbReference type="SAM" id="MobiDB-lite"/>
    </source>
</evidence>
<organism evidence="3 4">
    <name type="scientific">Batillaria attramentaria</name>
    <dbReference type="NCBI Taxonomy" id="370345"/>
    <lineage>
        <taxon>Eukaryota</taxon>
        <taxon>Metazoa</taxon>
        <taxon>Spiralia</taxon>
        <taxon>Lophotrochozoa</taxon>
        <taxon>Mollusca</taxon>
        <taxon>Gastropoda</taxon>
        <taxon>Caenogastropoda</taxon>
        <taxon>Sorbeoconcha</taxon>
        <taxon>Cerithioidea</taxon>
        <taxon>Batillariidae</taxon>
        <taxon>Batillaria</taxon>
    </lineage>
</organism>
<accession>A0ABD0KJH4</accession>
<dbReference type="SUPFAM" id="SSF52266">
    <property type="entry name" value="SGNH hydrolase"/>
    <property type="match status" value="1"/>
</dbReference>
<feature type="compositionally biased region" description="Polar residues" evidence="2">
    <location>
        <begin position="352"/>
        <end position="375"/>
    </location>
</feature>
<proteinExistence type="predicted"/>
<dbReference type="AlphaFoldDB" id="A0ABD0KJH4"/>
<dbReference type="Proteomes" id="UP001519460">
    <property type="component" value="Unassembled WGS sequence"/>
</dbReference>
<evidence type="ECO:0008006" key="5">
    <source>
        <dbReference type="Google" id="ProtNLM"/>
    </source>
</evidence>
<dbReference type="EMBL" id="JACVVK020000168">
    <property type="protein sequence ID" value="KAK7487190.1"/>
    <property type="molecule type" value="Genomic_DNA"/>
</dbReference>
<feature type="coiled-coil region" evidence="1">
    <location>
        <begin position="298"/>
        <end position="332"/>
    </location>
</feature>
<protein>
    <recommendedName>
        <fullName evidence="5">SGNH hydrolase-type esterase domain-containing protein</fullName>
    </recommendedName>
</protein>
<name>A0ABD0KJH4_9CAEN</name>
<evidence type="ECO:0000256" key="1">
    <source>
        <dbReference type="SAM" id="Coils"/>
    </source>
</evidence>
<keyword evidence="1" id="KW-0175">Coiled coil</keyword>
<keyword evidence="4" id="KW-1185">Reference proteome</keyword>
<feature type="compositionally biased region" description="Polar residues" evidence="2">
    <location>
        <begin position="732"/>
        <end position="763"/>
    </location>
</feature>
<evidence type="ECO:0000313" key="4">
    <source>
        <dbReference type="Proteomes" id="UP001519460"/>
    </source>
</evidence>
<evidence type="ECO:0000313" key="3">
    <source>
        <dbReference type="EMBL" id="KAK7487190.1"/>
    </source>
</evidence>
<dbReference type="Gene3D" id="3.40.50.1110">
    <property type="entry name" value="SGNH hydrolase"/>
    <property type="match status" value="1"/>
</dbReference>
<comment type="caution">
    <text evidence="3">The sequence shown here is derived from an EMBL/GenBank/DDBJ whole genome shotgun (WGS) entry which is preliminary data.</text>
</comment>
<sequence length="779" mass="85078">MPASSESTAVTTGMDSSPKLKDTVDTFQKTFRCTLAEICAWRRVLLMRYSSVNSERAYVQFQHRDATENELSINDQKTPLLGYTAPPEDLVKSVIRLFVDDHKAITYTVYIKYQEGTGTFLAQGTYCPVFAKDEVELLTDFVAEVQRVTDPTPELEAAFQDRLAALPLPLEVLNTPSHSEFPAPHKLHMADGTITPNNGPHSSDDEHLEVFRSSPLTHVKRPHAIRTSRRRNHRPLLSTTPLVLNRLTRVEEEMNEISNHATDLEASLTATVNDAKASIITAFKVHLSSAESSISSAVTALTTRVEQLEKDNHRLKTLLGDAKREIASLKELRRTGVSSIATQTAPIPPPQNASFPLSNSHTPPISAAASPSGTSYRDALERDAVPTGNSAAVLCKDDGESEQHDCDEDRAATQLNDDPIIASGTCADGITNDATKRDDMPSPGQRLQQANILSNTQVLLIGDSILRPVDATRMVATGITTQKICVSGLSVEDLEQWLPTQPPRPRVRQLTVHVGCNSCQEAAVEEETWMTLLKACKRAFPNAVIRASSIVPARGQHPRRDAILSSNSSLRTACSKLKVKCIDHTDTFLTERGAPRKKLYRDGLHPSSKGTRELALNLTDPDRSRELSHFSGPYPSSSLAHPRSHGAIRQHQPGPDVKRRYPRIDTSGHTPPPWSNARPYPLLSGQSPVGPNTPVQPLPHPPPPAYYQPIPQCFPPQPTPVPVQSFAEGSTGLASQTPGTVDSQLAPQPSSATNLQPGASSQPLDPLRLVAQLLQPFLK</sequence>
<feature type="region of interest" description="Disordered" evidence="2">
    <location>
        <begin position="341"/>
        <end position="375"/>
    </location>
</feature>
<gene>
    <name evidence="3" type="ORF">BaRGS_00021542</name>
</gene>
<feature type="region of interest" description="Disordered" evidence="2">
    <location>
        <begin position="599"/>
        <end position="763"/>
    </location>
</feature>